<sequence length="205" mass="22994">MSEKTLKAYRVDESGEGYGCVIFATNSATARREGACELSTDWEGIESCRRAPEFDQYAPGPVPKEAMIESGWWFECHGCGARVTSDYEYDEDGNEVEPGAYVVRKQQVFCCQECFARDDARKRMNVAAQNALIELVETKFPGCAIQRVHVYGEKLEPSEPGHGHKCVAYFTFPGSRYAATYVFGEGNIAHVPQIDIEAFEALYRR</sequence>
<comment type="caution">
    <text evidence="1">The sequence shown here is derived from an EMBL/GenBank/DDBJ whole genome shotgun (WGS) entry which is preliminary data.</text>
</comment>
<dbReference type="EMBL" id="JADVKH010000018">
    <property type="protein sequence ID" value="MBJ9687482.1"/>
    <property type="molecule type" value="Genomic_DNA"/>
</dbReference>
<dbReference type="RefSeq" id="WP_200091274.1">
    <property type="nucleotide sequence ID" value="NZ_JADVKH010000018.1"/>
</dbReference>
<keyword evidence="2" id="KW-1185">Reference proteome</keyword>
<dbReference type="Proteomes" id="UP000808215">
    <property type="component" value="Unassembled WGS sequence"/>
</dbReference>
<name>A0ABS1ATK6_BURVI</name>
<gene>
    <name evidence="1" type="ORF">I5589_10360</name>
</gene>
<reference evidence="1 2" key="1">
    <citation type="submission" date="2020-11" db="EMBL/GenBank/DDBJ databases">
        <title>Enhanced detection system for hospital associated transmission using whole genome sequencing surveillance.</title>
        <authorList>
            <person name="Harrison L.H."/>
            <person name="Van Tyne D."/>
            <person name="Marsh J.W."/>
            <person name="Griffith M.P."/>
            <person name="Snyder D.J."/>
            <person name="Cooper V.S."/>
            <person name="Mustapha M."/>
        </authorList>
    </citation>
    <scope>NUCLEOTIDE SEQUENCE [LARGE SCALE GENOMIC DNA]</scope>
    <source>
        <strain evidence="1 2">BC00020</strain>
    </source>
</reference>
<evidence type="ECO:0000313" key="2">
    <source>
        <dbReference type="Proteomes" id="UP000808215"/>
    </source>
</evidence>
<evidence type="ECO:0000313" key="1">
    <source>
        <dbReference type="EMBL" id="MBJ9687482.1"/>
    </source>
</evidence>
<protein>
    <submittedName>
        <fullName evidence="1">Uncharacterized protein</fullName>
    </submittedName>
</protein>
<accession>A0ABS1ATK6</accession>
<proteinExistence type="predicted"/>
<organism evidence="1 2">
    <name type="scientific">Burkholderia vietnamiensis</name>
    <dbReference type="NCBI Taxonomy" id="60552"/>
    <lineage>
        <taxon>Bacteria</taxon>
        <taxon>Pseudomonadati</taxon>
        <taxon>Pseudomonadota</taxon>
        <taxon>Betaproteobacteria</taxon>
        <taxon>Burkholderiales</taxon>
        <taxon>Burkholderiaceae</taxon>
        <taxon>Burkholderia</taxon>
        <taxon>Burkholderia cepacia complex</taxon>
    </lineage>
</organism>